<protein>
    <submittedName>
        <fullName evidence="1">Uncharacterized protein</fullName>
    </submittedName>
</protein>
<evidence type="ECO:0000313" key="2">
    <source>
        <dbReference type="Proteomes" id="UP000034471"/>
    </source>
</evidence>
<comment type="caution">
    <text evidence="1">The sequence shown here is derived from an EMBL/GenBank/DDBJ whole genome shotgun (WGS) entry which is preliminary data.</text>
</comment>
<sequence length="56" mass="6491">MQYKIGVFGSAVKEKDEVIAIANFEIQKSKRSCEVNNQLKLNQDLVRPFQFELQAF</sequence>
<dbReference type="Proteomes" id="UP000034471">
    <property type="component" value="Unassembled WGS sequence"/>
</dbReference>
<dbReference type="EMBL" id="LBTJ01000028">
    <property type="protein sequence ID" value="KKQ37683.1"/>
    <property type="molecule type" value="Genomic_DNA"/>
</dbReference>
<reference evidence="1 2" key="1">
    <citation type="journal article" date="2015" name="Nature">
        <title>rRNA introns, odd ribosomes, and small enigmatic genomes across a large radiation of phyla.</title>
        <authorList>
            <person name="Brown C.T."/>
            <person name="Hug L.A."/>
            <person name="Thomas B.C."/>
            <person name="Sharon I."/>
            <person name="Castelle C.J."/>
            <person name="Singh A."/>
            <person name="Wilkins M.J."/>
            <person name="Williams K.H."/>
            <person name="Banfield J.F."/>
        </authorList>
    </citation>
    <scope>NUCLEOTIDE SEQUENCE [LARGE SCALE GENOMIC DNA]</scope>
</reference>
<dbReference type="AlphaFoldDB" id="A0A0G0H376"/>
<gene>
    <name evidence="1" type="ORF">US54_C0028G0009</name>
</gene>
<name>A0A0G0H376_9BACT</name>
<organism evidence="1 2">
    <name type="scientific">Candidatus Roizmanbacteria bacterium GW2011_GWA2_37_7</name>
    <dbReference type="NCBI Taxonomy" id="1618481"/>
    <lineage>
        <taxon>Bacteria</taxon>
        <taxon>Candidatus Roizmaniibacteriota</taxon>
    </lineage>
</organism>
<accession>A0A0G0H376</accession>
<dbReference type="STRING" id="1618481.US54_C0028G0009"/>
<proteinExistence type="predicted"/>
<evidence type="ECO:0000313" key="1">
    <source>
        <dbReference type="EMBL" id="KKQ37683.1"/>
    </source>
</evidence>